<gene>
    <name evidence="8" type="primary">acpS</name>
    <name evidence="10" type="ORF">FM114_14685</name>
</gene>
<dbReference type="Gene3D" id="3.90.470.20">
    <property type="entry name" value="4'-phosphopantetheinyl transferase domain"/>
    <property type="match status" value="1"/>
</dbReference>
<keyword evidence="2 8" id="KW-0808">Transferase</keyword>
<comment type="subcellular location">
    <subcellularLocation>
        <location evidence="8">Cytoplasm</location>
    </subcellularLocation>
</comment>
<dbReference type="EC" id="2.7.8.7" evidence="8"/>
<keyword evidence="4 8" id="KW-0276">Fatty acid metabolism</keyword>
<sequence length="124" mass="13622">MNTGVDLVDVGEVADALEHSGERYLRRIHRAEELTGHDGHSPARRAQHFAGRFAAKEAVFKALHYPSDRALPWTDIQIISTPGGWPGVVLHDRARGWATSQGISQVELSITHDRTMAMAFAVAV</sequence>
<dbReference type="OrthoDB" id="517356at2"/>
<keyword evidence="6 8" id="KW-0443">Lipid metabolism</keyword>
<comment type="function">
    <text evidence="8">Transfers the 4'-phosphopantetheine moiety from coenzyme A to a Ser of acyl-carrier-protein.</text>
</comment>
<dbReference type="GO" id="GO:0006633">
    <property type="term" value="P:fatty acid biosynthetic process"/>
    <property type="evidence" value="ECO:0007669"/>
    <property type="project" value="UniProtKB-UniRule"/>
</dbReference>
<evidence type="ECO:0000256" key="6">
    <source>
        <dbReference type="ARBA" id="ARBA00023098"/>
    </source>
</evidence>
<dbReference type="GO" id="GO:0008897">
    <property type="term" value="F:holo-[acyl-carrier-protein] synthase activity"/>
    <property type="evidence" value="ECO:0007669"/>
    <property type="project" value="UniProtKB-UniRule"/>
</dbReference>
<evidence type="ECO:0000256" key="5">
    <source>
        <dbReference type="ARBA" id="ARBA00022842"/>
    </source>
</evidence>
<feature type="domain" description="4'-phosphopantetheinyl transferase" evidence="9">
    <location>
        <begin position="4"/>
        <end position="103"/>
    </location>
</feature>
<proteinExistence type="inferred from homology"/>
<dbReference type="STRING" id="1255658.FM114_14685"/>
<dbReference type="Proteomes" id="UP000188342">
    <property type="component" value="Unassembled WGS sequence"/>
</dbReference>
<dbReference type="InterPro" id="IPR037143">
    <property type="entry name" value="4-PPantetheinyl_Trfase_dom_sf"/>
</dbReference>
<accession>A0A1R4KIV5</accession>
<evidence type="ECO:0000313" key="10">
    <source>
        <dbReference type="EMBL" id="SJN43944.1"/>
    </source>
</evidence>
<evidence type="ECO:0000259" key="9">
    <source>
        <dbReference type="Pfam" id="PF01648"/>
    </source>
</evidence>
<organism evidence="10 11">
    <name type="scientific">Luteococcus japonicus LSP_Lj1</name>
    <dbReference type="NCBI Taxonomy" id="1255658"/>
    <lineage>
        <taxon>Bacteria</taxon>
        <taxon>Bacillati</taxon>
        <taxon>Actinomycetota</taxon>
        <taxon>Actinomycetes</taxon>
        <taxon>Propionibacteriales</taxon>
        <taxon>Propionibacteriaceae</taxon>
        <taxon>Luteococcus</taxon>
    </lineage>
</organism>
<dbReference type="InterPro" id="IPR004568">
    <property type="entry name" value="Ppantetheine-prot_Trfase_dom"/>
</dbReference>
<comment type="cofactor">
    <cofactor evidence="8">
        <name>Mg(2+)</name>
        <dbReference type="ChEBI" id="CHEBI:18420"/>
    </cofactor>
</comment>
<keyword evidence="8" id="KW-0963">Cytoplasm</keyword>
<comment type="similarity">
    <text evidence="8">Belongs to the P-Pant transferase superfamily. AcpS family.</text>
</comment>
<comment type="catalytic activity">
    <reaction evidence="8">
        <text>apo-[ACP] + CoA = holo-[ACP] + adenosine 3',5'-bisphosphate + H(+)</text>
        <dbReference type="Rhea" id="RHEA:12068"/>
        <dbReference type="Rhea" id="RHEA-COMP:9685"/>
        <dbReference type="Rhea" id="RHEA-COMP:9690"/>
        <dbReference type="ChEBI" id="CHEBI:15378"/>
        <dbReference type="ChEBI" id="CHEBI:29999"/>
        <dbReference type="ChEBI" id="CHEBI:57287"/>
        <dbReference type="ChEBI" id="CHEBI:58343"/>
        <dbReference type="ChEBI" id="CHEBI:64479"/>
        <dbReference type="EC" id="2.7.8.7"/>
    </reaction>
</comment>
<dbReference type="GO" id="GO:0000287">
    <property type="term" value="F:magnesium ion binding"/>
    <property type="evidence" value="ECO:0007669"/>
    <property type="project" value="UniProtKB-UniRule"/>
</dbReference>
<dbReference type="EMBL" id="FUKQ01000056">
    <property type="protein sequence ID" value="SJN43944.1"/>
    <property type="molecule type" value="Genomic_DNA"/>
</dbReference>
<feature type="binding site" evidence="8">
    <location>
        <position position="57"/>
    </location>
    <ligand>
        <name>Mg(2+)</name>
        <dbReference type="ChEBI" id="CHEBI:18420"/>
    </ligand>
</feature>
<keyword evidence="7 8" id="KW-0275">Fatty acid biosynthesis</keyword>
<dbReference type="RefSeq" id="WP_094765894.1">
    <property type="nucleotide sequence ID" value="NZ_FUKQ01000056.1"/>
</dbReference>
<dbReference type="Pfam" id="PF01648">
    <property type="entry name" value="ACPS"/>
    <property type="match status" value="1"/>
</dbReference>
<dbReference type="AlphaFoldDB" id="A0A1R4KIV5"/>
<dbReference type="InterPro" id="IPR002582">
    <property type="entry name" value="ACPS"/>
</dbReference>
<dbReference type="GO" id="GO:0005737">
    <property type="term" value="C:cytoplasm"/>
    <property type="evidence" value="ECO:0007669"/>
    <property type="project" value="UniProtKB-SubCell"/>
</dbReference>
<evidence type="ECO:0000313" key="11">
    <source>
        <dbReference type="Proteomes" id="UP000188342"/>
    </source>
</evidence>
<evidence type="ECO:0000256" key="7">
    <source>
        <dbReference type="ARBA" id="ARBA00023160"/>
    </source>
</evidence>
<protein>
    <recommendedName>
        <fullName evidence="8">Holo-[acyl-carrier-protein] synthase</fullName>
        <shortName evidence="8">Holo-ACP synthase</shortName>
        <ecNumber evidence="8">2.7.8.7</ecNumber>
    </recommendedName>
    <alternativeName>
        <fullName evidence="8">4'-phosphopantetheinyl transferase AcpS</fullName>
    </alternativeName>
</protein>
<evidence type="ECO:0000256" key="8">
    <source>
        <dbReference type="HAMAP-Rule" id="MF_00101"/>
    </source>
</evidence>
<dbReference type="HAMAP" id="MF_00101">
    <property type="entry name" value="AcpS"/>
    <property type="match status" value="1"/>
</dbReference>
<keyword evidence="3 8" id="KW-0479">Metal-binding</keyword>
<keyword evidence="1 8" id="KW-0444">Lipid biosynthesis</keyword>
<name>A0A1R4KIV5_9ACTN</name>
<feature type="binding site" evidence="8">
    <location>
        <position position="6"/>
    </location>
    <ligand>
        <name>Mg(2+)</name>
        <dbReference type="ChEBI" id="CHEBI:18420"/>
    </ligand>
</feature>
<evidence type="ECO:0000256" key="2">
    <source>
        <dbReference type="ARBA" id="ARBA00022679"/>
    </source>
</evidence>
<dbReference type="SUPFAM" id="SSF56214">
    <property type="entry name" value="4'-phosphopantetheinyl transferase"/>
    <property type="match status" value="1"/>
</dbReference>
<dbReference type="InterPro" id="IPR008278">
    <property type="entry name" value="4-PPantetheinyl_Trfase_dom"/>
</dbReference>
<evidence type="ECO:0000256" key="4">
    <source>
        <dbReference type="ARBA" id="ARBA00022832"/>
    </source>
</evidence>
<keyword evidence="5 8" id="KW-0460">Magnesium</keyword>
<evidence type="ECO:0000256" key="1">
    <source>
        <dbReference type="ARBA" id="ARBA00022516"/>
    </source>
</evidence>
<evidence type="ECO:0000256" key="3">
    <source>
        <dbReference type="ARBA" id="ARBA00022723"/>
    </source>
</evidence>
<reference evidence="10 11" key="1">
    <citation type="submission" date="2017-02" db="EMBL/GenBank/DDBJ databases">
        <authorList>
            <person name="Peterson S.W."/>
        </authorList>
    </citation>
    <scope>NUCLEOTIDE SEQUENCE [LARGE SCALE GENOMIC DNA]</scope>
    <source>
        <strain evidence="10 11">LSP_Lj1</strain>
    </source>
</reference>
<keyword evidence="11" id="KW-1185">Reference proteome</keyword>
<dbReference type="NCBIfam" id="TIGR00556">
    <property type="entry name" value="pantethn_trn"/>
    <property type="match status" value="1"/>
</dbReference>